<dbReference type="InterPro" id="IPR013783">
    <property type="entry name" value="Ig-like_fold"/>
</dbReference>
<dbReference type="Ensembl" id="ENSCCRT00015036643.1">
    <property type="protein sequence ID" value="ENSCCRP00015035413.1"/>
    <property type="gene ID" value="ENSCCRG00015014779.1"/>
</dbReference>
<dbReference type="InterPro" id="IPR003599">
    <property type="entry name" value="Ig_sub"/>
</dbReference>
<reference evidence="2" key="1">
    <citation type="submission" date="2025-08" db="UniProtKB">
        <authorList>
            <consortium name="Ensembl"/>
        </authorList>
    </citation>
    <scope>IDENTIFICATION</scope>
</reference>
<name>A0A8C1UHV4_CYPCA</name>
<feature type="domain" description="Ig-like" evidence="1">
    <location>
        <begin position="21"/>
        <end position="103"/>
    </location>
</feature>
<dbReference type="SMART" id="SM00406">
    <property type="entry name" value="IGv"/>
    <property type="match status" value="1"/>
</dbReference>
<accession>A0A8C1UHV4</accession>
<dbReference type="InterPro" id="IPR007110">
    <property type="entry name" value="Ig-like_dom"/>
</dbReference>
<dbReference type="Proteomes" id="UP000694700">
    <property type="component" value="Unplaced"/>
</dbReference>
<protein>
    <recommendedName>
        <fullName evidence="1">Ig-like domain-containing protein</fullName>
    </recommendedName>
</protein>
<sequence length="150" mass="17386">MTLNVKEEGQSFFDQRLLVKPLIILKVMVNIGETANFSCEYSQNHINDPKMIFKEGKDSIEIIYSRWKKKERFSISDEKHKNIFSVRITAVTPDDGGGYLCGVWINRDSYIILGIKMKLNVYSSAEERLKYIHSAAEYSAAFIYNEILYI</sequence>
<dbReference type="SMART" id="SM00409">
    <property type="entry name" value="IG"/>
    <property type="match status" value="1"/>
</dbReference>
<evidence type="ECO:0000259" key="1">
    <source>
        <dbReference type="PROSITE" id="PS50835"/>
    </source>
</evidence>
<organism evidence="2 3">
    <name type="scientific">Cyprinus carpio</name>
    <name type="common">Common carp</name>
    <dbReference type="NCBI Taxonomy" id="7962"/>
    <lineage>
        <taxon>Eukaryota</taxon>
        <taxon>Metazoa</taxon>
        <taxon>Chordata</taxon>
        <taxon>Craniata</taxon>
        <taxon>Vertebrata</taxon>
        <taxon>Euteleostomi</taxon>
        <taxon>Actinopterygii</taxon>
        <taxon>Neopterygii</taxon>
        <taxon>Teleostei</taxon>
        <taxon>Ostariophysi</taxon>
        <taxon>Cypriniformes</taxon>
        <taxon>Cyprinidae</taxon>
        <taxon>Cyprininae</taxon>
        <taxon>Cyprinus</taxon>
    </lineage>
</organism>
<dbReference type="AlphaFoldDB" id="A0A8C1UHV4"/>
<evidence type="ECO:0000313" key="3">
    <source>
        <dbReference type="Proteomes" id="UP000694700"/>
    </source>
</evidence>
<dbReference type="InterPro" id="IPR013106">
    <property type="entry name" value="Ig_V-set"/>
</dbReference>
<dbReference type="Pfam" id="PF07686">
    <property type="entry name" value="V-set"/>
    <property type="match status" value="1"/>
</dbReference>
<dbReference type="PROSITE" id="PS50835">
    <property type="entry name" value="IG_LIKE"/>
    <property type="match status" value="1"/>
</dbReference>
<evidence type="ECO:0000313" key="2">
    <source>
        <dbReference type="Ensembl" id="ENSCCRP00015035413.1"/>
    </source>
</evidence>
<dbReference type="Gene3D" id="2.60.40.10">
    <property type="entry name" value="Immunoglobulins"/>
    <property type="match status" value="1"/>
</dbReference>
<dbReference type="InterPro" id="IPR036179">
    <property type="entry name" value="Ig-like_dom_sf"/>
</dbReference>
<proteinExistence type="predicted"/>
<dbReference type="SUPFAM" id="SSF48726">
    <property type="entry name" value="Immunoglobulin"/>
    <property type="match status" value="1"/>
</dbReference>